<gene>
    <name evidence="2" type="ORF">OE88DRAFT_1668885</name>
</gene>
<dbReference type="OrthoDB" id="10597144at2759"/>
<accession>A0A5C3MKD5</accession>
<evidence type="ECO:0000313" key="3">
    <source>
        <dbReference type="Proteomes" id="UP000305948"/>
    </source>
</evidence>
<evidence type="ECO:0000256" key="1">
    <source>
        <dbReference type="SAM" id="MobiDB-lite"/>
    </source>
</evidence>
<proteinExistence type="predicted"/>
<name>A0A5C3MKD5_9AGAM</name>
<feature type="region of interest" description="Disordered" evidence="1">
    <location>
        <begin position="33"/>
        <end position="73"/>
    </location>
</feature>
<organism evidence="2 3">
    <name type="scientific">Heliocybe sulcata</name>
    <dbReference type="NCBI Taxonomy" id="5364"/>
    <lineage>
        <taxon>Eukaryota</taxon>
        <taxon>Fungi</taxon>
        <taxon>Dikarya</taxon>
        <taxon>Basidiomycota</taxon>
        <taxon>Agaricomycotina</taxon>
        <taxon>Agaricomycetes</taxon>
        <taxon>Gloeophyllales</taxon>
        <taxon>Gloeophyllaceae</taxon>
        <taxon>Heliocybe</taxon>
    </lineage>
</organism>
<sequence>MSETTPNANHVSYTASLFMESIIRSPAADLHATTQYEFPPSPPDSSGTGCDRVVSSSAVEGEEKRTAKKSICS</sequence>
<evidence type="ECO:0000313" key="2">
    <source>
        <dbReference type="EMBL" id="TFK45774.1"/>
    </source>
</evidence>
<dbReference type="Proteomes" id="UP000305948">
    <property type="component" value="Unassembled WGS sequence"/>
</dbReference>
<reference evidence="2 3" key="1">
    <citation type="journal article" date="2019" name="Nat. Ecol. Evol.">
        <title>Megaphylogeny resolves global patterns of mushroom evolution.</title>
        <authorList>
            <person name="Varga T."/>
            <person name="Krizsan K."/>
            <person name="Foldi C."/>
            <person name="Dima B."/>
            <person name="Sanchez-Garcia M."/>
            <person name="Sanchez-Ramirez S."/>
            <person name="Szollosi G.J."/>
            <person name="Szarkandi J.G."/>
            <person name="Papp V."/>
            <person name="Albert L."/>
            <person name="Andreopoulos W."/>
            <person name="Angelini C."/>
            <person name="Antonin V."/>
            <person name="Barry K.W."/>
            <person name="Bougher N.L."/>
            <person name="Buchanan P."/>
            <person name="Buyck B."/>
            <person name="Bense V."/>
            <person name="Catcheside P."/>
            <person name="Chovatia M."/>
            <person name="Cooper J."/>
            <person name="Damon W."/>
            <person name="Desjardin D."/>
            <person name="Finy P."/>
            <person name="Geml J."/>
            <person name="Haridas S."/>
            <person name="Hughes K."/>
            <person name="Justo A."/>
            <person name="Karasinski D."/>
            <person name="Kautmanova I."/>
            <person name="Kiss B."/>
            <person name="Kocsube S."/>
            <person name="Kotiranta H."/>
            <person name="LaButti K.M."/>
            <person name="Lechner B.E."/>
            <person name="Liimatainen K."/>
            <person name="Lipzen A."/>
            <person name="Lukacs Z."/>
            <person name="Mihaltcheva S."/>
            <person name="Morgado L.N."/>
            <person name="Niskanen T."/>
            <person name="Noordeloos M.E."/>
            <person name="Ohm R.A."/>
            <person name="Ortiz-Santana B."/>
            <person name="Ovrebo C."/>
            <person name="Racz N."/>
            <person name="Riley R."/>
            <person name="Savchenko A."/>
            <person name="Shiryaev A."/>
            <person name="Soop K."/>
            <person name="Spirin V."/>
            <person name="Szebenyi C."/>
            <person name="Tomsovsky M."/>
            <person name="Tulloss R.E."/>
            <person name="Uehling J."/>
            <person name="Grigoriev I.V."/>
            <person name="Vagvolgyi C."/>
            <person name="Papp T."/>
            <person name="Martin F.M."/>
            <person name="Miettinen O."/>
            <person name="Hibbett D.S."/>
            <person name="Nagy L.G."/>
        </authorList>
    </citation>
    <scope>NUCLEOTIDE SEQUENCE [LARGE SCALE GENOMIC DNA]</scope>
    <source>
        <strain evidence="2 3">OMC1185</strain>
    </source>
</reference>
<dbReference type="EMBL" id="ML213537">
    <property type="protein sequence ID" value="TFK45774.1"/>
    <property type="molecule type" value="Genomic_DNA"/>
</dbReference>
<dbReference type="AlphaFoldDB" id="A0A5C3MKD5"/>
<protein>
    <submittedName>
        <fullName evidence="2">Uncharacterized protein</fullName>
    </submittedName>
</protein>
<feature type="compositionally biased region" description="Polar residues" evidence="1">
    <location>
        <begin position="44"/>
        <end position="58"/>
    </location>
</feature>
<keyword evidence="3" id="KW-1185">Reference proteome</keyword>